<evidence type="ECO:0000256" key="2">
    <source>
        <dbReference type="ARBA" id="ARBA00012150"/>
    </source>
</evidence>
<evidence type="ECO:0000256" key="3">
    <source>
        <dbReference type="ARBA" id="ARBA00015991"/>
    </source>
</evidence>
<dbReference type="PANTHER" id="PTHR47268">
    <property type="entry name" value="ACYLPHOSPHATASE"/>
    <property type="match status" value="1"/>
</dbReference>
<accession>A0A1M5Z4K8</accession>
<dbReference type="EC" id="3.6.1.7" evidence="2 5"/>
<name>A0A1M5Z4K8_9CLOT</name>
<dbReference type="AlphaFoldDB" id="A0A1M5Z4K8"/>
<dbReference type="InterPro" id="IPR036046">
    <property type="entry name" value="Acylphosphatase-like_dom_sf"/>
</dbReference>
<evidence type="ECO:0000313" key="8">
    <source>
        <dbReference type="EMBL" id="SHI19149.1"/>
    </source>
</evidence>
<evidence type="ECO:0000256" key="4">
    <source>
        <dbReference type="ARBA" id="ARBA00047645"/>
    </source>
</evidence>
<evidence type="ECO:0000259" key="7">
    <source>
        <dbReference type="PROSITE" id="PS51160"/>
    </source>
</evidence>
<dbReference type="Proteomes" id="UP000184241">
    <property type="component" value="Unassembled WGS sequence"/>
</dbReference>
<dbReference type="GO" id="GO:0003998">
    <property type="term" value="F:acylphosphatase activity"/>
    <property type="evidence" value="ECO:0007669"/>
    <property type="project" value="UniProtKB-EC"/>
</dbReference>
<evidence type="ECO:0000256" key="1">
    <source>
        <dbReference type="ARBA" id="ARBA00005614"/>
    </source>
</evidence>
<dbReference type="RefSeq" id="WP_021801257.1">
    <property type="nucleotide sequence ID" value="NZ_FQXU01000007.1"/>
</dbReference>
<dbReference type="Pfam" id="PF00708">
    <property type="entry name" value="Acylphosphatase"/>
    <property type="match status" value="1"/>
</dbReference>
<dbReference type="PROSITE" id="PS51160">
    <property type="entry name" value="ACYLPHOSPHATASE_3"/>
    <property type="match status" value="1"/>
</dbReference>
<comment type="catalytic activity">
    <reaction evidence="4 5">
        <text>an acyl phosphate + H2O = a carboxylate + phosphate + H(+)</text>
        <dbReference type="Rhea" id="RHEA:14965"/>
        <dbReference type="ChEBI" id="CHEBI:15377"/>
        <dbReference type="ChEBI" id="CHEBI:15378"/>
        <dbReference type="ChEBI" id="CHEBI:29067"/>
        <dbReference type="ChEBI" id="CHEBI:43474"/>
        <dbReference type="ChEBI" id="CHEBI:59918"/>
        <dbReference type="EC" id="3.6.1.7"/>
    </reaction>
</comment>
<evidence type="ECO:0000313" key="9">
    <source>
        <dbReference type="Proteomes" id="UP000184241"/>
    </source>
</evidence>
<organism evidence="8 9">
    <name type="scientific">Clostridium intestinale DSM 6191</name>
    <dbReference type="NCBI Taxonomy" id="1121320"/>
    <lineage>
        <taxon>Bacteria</taxon>
        <taxon>Bacillati</taxon>
        <taxon>Bacillota</taxon>
        <taxon>Clostridia</taxon>
        <taxon>Eubacteriales</taxon>
        <taxon>Clostridiaceae</taxon>
        <taxon>Clostridium</taxon>
    </lineage>
</organism>
<dbReference type="InterPro" id="IPR001792">
    <property type="entry name" value="Acylphosphatase-like_dom"/>
</dbReference>
<gene>
    <name evidence="8" type="ORF">SAMN02745941_02587</name>
</gene>
<dbReference type="PANTHER" id="PTHR47268:SF4">
    <property type="entry name" value="ACYLPHOSPHATASE"/>
    <property type="match status" value="1"/>
</dbReference>
<keyword evidence="5" id="KW-0378">Hydrolase</keyword>
<feature type="active site" evidence="5">
    <location>
        <position position="18"/>
    </location>
</feature>
<dbReference type="SUPFAM" id="SSF54975">
    <property type="entry name" value="Acylphosphatase/BLUF domain-like"/>
    <property type="match status" value="1"/>
</dbReference>
<comment type="similarity">
    <text evidence="1 6">Belongs to the acylphosphatase family.</text>
</comment>
<feature type="domain" description="Acylphosphatase-like" evidence="7">
    <location>
        <begin position="3"/>
        <end position="90"/>
    </location>
</feature>
<evidence type="ECO:0000256" key="5">
    <source>
        <dbReference type="PROSITE-ProRule" id="PRU00520"/>
    </source>
</evidence>
<reference evidence="8 9" key="1">
    <citation type="submission" date="2016-11" db="EMBL/GenBank/DDBJ databases">
        <authorList>
            <person name="Jaros S."/>
            <person name="Januszkiewicz K."/>
            <person name="Wedrychowicz H."/>
        </authorList>
    </citation>
    <scope>NUCLEOTIDE SEQUENCE [LARGE SCALE GENOMIC DNA]</scope>
    <source>
        <strain evidence="8 9">DSM 6191</strain>
    </source>
</reference>
<dbReference type="InterPro" id="IPR020456">
    <property type="entry name" value="Acylphosphatase"/>
</dbReference>
<sequence>MKRYHIIASGRVQGVGFRYFVLLKANTLNLTGTVRNQSNGNVEIFAQGDEEHILKLISELYKGNGFSSVDDISSKEVPLENKEKSFKLVY</sequence>
<proteinExistence type="inferred from homology"/>
<feature type="active site" evidence="5">
    <location>
        <position position="36"/>
    </location>
</feature>
<dbReference type="Gene3D" id="3.30.70.100">
    <property type="match status" value="1"/>
</dbReference>
<dbReference type="EMBL" id="FQXU01000007">
    <property type="protein sequence ID" value="SHI19149.1"/>
    <property type="molecule type" value="Genomic_DNA"/>
</dbReference>
<protein>
    <recommendedName>
        <fullName evidence="3 5">acylphosphatase</fullName>
        <ecNumber evidence="2 5">3.6.1.7</ecNumber>
    </recommendedName>
</protein>
<evidence type="ECO:0000256" key="6">
    <source>
        <dbReference type="RuleBase" id="RU004168"/>
    </source>
</evidence>